<dbReference type="STRING" id="34720.A0A195F8S5"/>
<dbReference type="GO" id="GO:0005829">
    <property type="term" value="C:cytosol"/>
    <property type="evidence" value="ECO:0007669"/>
    <property type="project" value="TreeGrafter"/>
</dbReference>
<dbReference type="SUPFAM" id="SSF110004">
    <property type="entry name" value="Glycolipid transfer protein, GLTP"/>
    <property type="match status" value="1"/>
</dbReference>
<dbReference type="Proteomes" id="UP000078541">
    <property type="component" value="Unassembled WGS sequence"/>
</dbReference>
<dbReference type="EMBL" id="KQ981744">
    <property type="protein sequence ID" value="KYN36449.1"/>
    <property type="molecule type" value="Genomic_DNA"/>
</dbReference>
<dbReference type="Gene3D" id="1.10.3520.10">
    <property type="entry name" value="Glycolipid transfer protein"/>
    <property type="match status" value="1"/>
</dbReference>
<evidence type="ECO:0000313" key="4">
    <source>
        <dbReference type="Proteomes" id="UP000078541"/>
    </source>
</evidence>
<reference evidence="3 4" key="1">
    <citation type="submission" date="2016-03" db="EMBL/GenBank/DDBJ databases">
        <title>Trachymyrmex septentrionalis WGS genome.</title>
        <authorList>
            <person name="Nygaard S."/>
            <person name="Hu H."/>
            <person name="Boomsma J."/>
            <person name="Zhang G."/>
        </authorList>
    </citation>
    <scope>NUCLEOTIDE SEQUENCE [LARGE SCALE GENOMIC DNA]</scope>
    <source>
        <strain evidence="3">Tsep2-gDNA-1</strain>
        <tissue evidence="3">Whole body</tissue>
    </source>
</reference>
<proteinExistence type="predicted"/>
<sequence length="220" mass="25269">MSSDSIIQPIQKNTCAVIETDNKLQFPEIIDDKIDTENFLQAARDVVRTVDKFGKLFAPVRHDMQGNIDKLTTRYCMDKTANSTLQDMILLEKSTEKDLIAVDALMWLRRALHLILLFFERIVETHKTGEATEDLVAFLREAYKETLEPYHGWLAQQLFNLLSRMTPSRSQLLLALADGKIGREEITLSNMELSLINLRKNIIALKTFYNDHNLEVTTVV</sequence>
<keyword evidence="1" id="KW-0813">Transport</keyword>
<accession>A0A195F8S5</accession>
<name>A0A195F8S5_9HYME</name>
<dbReference type="PANTHER" id="PTHR10219:SF25">
    <property type="entry name" value="PLECKSTRIN HOMOLOGY DOMAIN-CONTAINING FAMILY A MEMBER 8"/>
    <property type="match status" value="1"/>
</dbReference>
<dbReference type="PANTHER" id="PTHR10219">
    <property type="entry name" value="GLYCOLIPID TRANSFER PROTEIN-RELATED"/>
    <property type="match status" value="1"/>
</dbReference>
<evidence type="ECO:0000313" key="3">
    <source>
        <dbReference type="EMBL" id="KYN36449.1"/>
    </source>
</evidence>
<evidence type="ECO:0000259" key="2">
    <source>
        <dbReference type="Pfam" id="PF08718"/>
    </source>
</evidence>
<dbReference type="Pfam" id="PF08718">
    <property type="entry name" value="GLTP"/>
    <property type="match status" value="1"/>
</dbReference>
<dbReference type="KEGG" id="tsep:108751074"/>
<dbReference type="GO" id="GO:1902387">
    <property type="term" value="F:ceramide 1-phosphate binding"/>
    <property type="evidence" value="ECO:0007669"/>
    <property type="project" value="TreeGrafter"/>
</dbReference>
<feature type="domain" description="Glycolipid transfer protein" evidence="2">
    <location>
        <begin position="34"/>
        <end position="177"/>
    </location>
</feature>
<dbReference type="GO" id="GO:1902388">
    <property type="term" value="F:ceramide 1-phosphate transfer activity"/>
    <property type="evidence" value="ECO:0007669"/>
    <property type="project" value="TreeGrafter"/>
</dbReference>
<keyword evidence="4" id="KW-1185">Reference proteome</keyword>
<organism evidence="3 4">
    <name type="scientific">Trachymyrmex septentrionalis</name>
    <dbReference type="NCBI Taxonomy" id="34720"/>
    <lineage>
        <taxon>Eukaryota</taxon>
        <taxon>Metazoa</taxon>
        <taxon>Ecdysozoa</taxon>
        <taxon>Arthropoda</taxon>
        <taxon>Hexapoda</taxon>
        <taxon>Insecta</taxon>
        <taxon>Pterygota</taxon>
        <taxon>Neoptera</taxon>
        <taxon>Endopterygota</taxon>
        <taxon>Hymenoptera</taxon>
        <taxon>Apocrita</taxon>
        <taxon>Aculeata</taxon>
        <taxon>Formicoidea</taxon>
        <taxon>Formicidae</taxon>
        <taxon>Myrmicinae</taxon>
        <taxon>Trachymyrmex</taxon>
    </lineage>
</organism>
<dbReference type="GO" id="GO:0016020">
    <property type="term" value="C:membrane"/>
    <property type="evidence" value="ECO:0007669"/>
    <property type="project" value="TreeGrafter"/>
</dbReference>
<dbReference type="FunFam" id="1.10.3520.10:FF:000001">
    <property type="entry name" value="Pleckstrin domain-containing family A member 8"/>
    <property type="match status" value="1"/>
</dbReference>
<evidence type="ECO:0000256" key="1">
    <source>
        <dbReference type="ARBA" id="ARBA00022448"/>
    </source>
</evidence>
<dbReference type="OrthoDB" id="205255at2759"/>
<dbReference type="AlphaFoldDB" id="A0A195F8S5"/>
<dbReference type="InterPro" id="IPR036497">
    <property type="entry name" value="GLTP_sf"/>
</dbReference>
<gene>
    <name evidence="3" type="ORF">ALC56_09410</name>
</gene>
<protein>
    <submittedName>
        <fullName evidence="3">Pleckstrin homology domain-containing family A member 8</fullName>
    </submittedName>
</protein>
<dbReference type="InterPro" id="IPR014830">
    <property type="entry name" value="Glycolipid_transfer_prot_dom"/>
</dbReference>